<dbReference type="Proteomes" id="UP000789508">
    <property type="component" value="Unassembled WGS sequence"/>
</dbReference>
<feature type="non-terminal residue" evidence="1">
    <location>
        <position position="1"/>
    </location>
</feature>
<sequence>LKYFSVKNVLQVCTDAIYTTIIPETILDESKFKINFDKKLFANAKNDIELEEVQKRYNAERKKKPDYIYHKEASSWTINYKGILEFPPSEVPSLSTNPKLITLQKPYLIGQEETNLLAKYHRKQNPGLIAMTYHKYFHLGTTAIDE</sequence>
<evidence type="ECO:0000313" key="2">
    <source>
        <dbReference type="Proteomes" id="UP000789508"/>
    </source>
</evidence>
<reference evidence="1" key="1">
    <citation type="submission" date="2021-06" db="EMBL/GenBank/DDBJ databases">
        <authorList>
            <person name="Kallberg Y."/>
            <person name="Tangrot J."/>
            <person name="Rosling A."/>
        </authorList>
    </citation>
    <scope>NUCLEOTIDE SEQUENCE</scope>
    <source>
        <strain evidence="1">FL130A</strain>
    </source>
</reference>
<accession>A0A9N9HBB5</accession>
<name>A0A9N9HBB5_9GLOM</name>
<gene>
    <name evidence="1" type="ORF">ALEPTO_LOCUS10366</name>
</gene>
<dbReference type="AlphaFoldDB" id="A0A9N9HBB5"/>
<keyword evidence="2" id="KW-1185">Reference proteome</keyword>
<proteinExistence type="predicted"/>
<organism evidence="1 2">
    <name type="scientific">Ambispora leptoticha</name>
    <dbReference type="NCBI Taxonomy" id="144679"/>
    <lineage>
        <taxon>Eukaryota</taxon>
        <taxon>Fungi</taxon>
        <taxon>Fungi incertae sedis</taxon>
        <taxon>Mucoromycota</taxon>
        <taxon>Glomeromycotina</taxon>
        <taxon>Glomeromycetes</taxon>
        <taxon>Archaeosporales</taxon>
        <taxon>Ambisporaceae</taxon>
        <taxon>Ambispora</taxon>
    </lineage>
</organism>
<evidence type="ECO:0000313" key="1">
    <source>
        <dbReference type="EMBL" id="CAG8662543.1"/>
    </source>
</evidence>
<dbReference type="OrthoDB" id="10519618at2759"/>
<comment type="caution">
    <text evidence="1">The sequence shown here is derived from an EMBL/GenBank/DDBJ whole genome shotgun (WGS) entry which is preliminary data.</text>
</comment>
<dbReference type="EMBL" id="CAJVPS010011063">
    <property type="protein sequence ID" value="CAG8662543.1"/>
    <property type="molecule type" value="Genomic_DNA"/>
</dbReference>
<protein>
    <submittedName>
        <fullName evidence="1">2395_t:CDS:1</fullName>
    </submittedName>
</protein>